<proteinExistence type="predicted"/>
<evidence type="ECO:0000313" key="3">
    <source>
        <dbReference type="Proteomes" id="UP000244005"/>
    </source>
</evidence>
<evidence type="ECO:0000256" key="1">
    <source>
        <dbReference type="SAM" id="MobiDB-lite"/>
    </source>
</evidence>
<dbReference type="EMBL" id="KZ772677">
    <property type="protein sequence ID" value="PTQ48471.1"/>
    <property type="molecule type" value="Genomic_DNA"/>
</dbReference>
<name>A0A2R6XQT3_MARPO</name>
<accession>A0A2R6XQT3</accession>
<keyword evidence="3" id="KW-1185">Reference proteome</keyword>
<evidence type="ECO:0000313" key="2">
    <source>
        <dbReference type="EMBL" id="PTQ48471.1"/>
    </source>
</evidence>
<feature type="region of interest" description="Disordered" evidence="1">
    <location>
        <begin position="1"/>
        <end position="21"/>
    </location>
</feature>
<dbReference type="Proteomes" id="UP000244005">
    <property type="component" value="Unassembled WGS sequence"/>
</dbReference>
<dbReference type="Gramene" id="Mp1g04950.1">
    <property type="protein sequence ID" value="Mp1g04950.1.cds1"/>
    <property type="gene ID" value="Mp1g04950"/>
</dbReference>
<reference evidence="3" key="1">
    <citation type="journal article" date="2017" name="Cell">
        <title>Insights into land plant evolution garnered from the Marchantia polymorpha genome.</title>
        <authorList>
            <person name="Bowman J.L."/>
            <person name="Kohchi T."/>
            <person name="Yamato K.T."/>
            <person name="Jenkins J."/>
            <person name="Shu S."/>
            <person name="Ishizaki K."/>
            <person name="Yamaoka S."/>
            <person name="Nishihama R."/>
            <person name="Nakamura Y."/>
            <person name="Berger F."/>
            <person name="Adam C."/>
            <person name="Aki S.S."/>
            <person name="Althoff F."/>
            <person name="Araki T."/>
            <person name="Arteaga-Vazquez M.A."/>
            <person name="Balasubrmanian S."/>
            <person name="Barry K."/>
            <person name="Bauer D."/>
            <person name="Boehm C.R."/>
            <person name="Briginshaw L."/>
            <person name="Caballero-Perez J."/>
            <person name="Catarino B."/>
            <person name="Chen F."/>
            <person name="Chiyoda S."/>
            <person name="Chovatia M."/>
            <person name="Davies K.M."/>
            <person name="Delmans M."/>
            <person name="Demura T."/>
            <person name="Dierschke T."/>
            <person name="Dolan L."/>
            <person name="Dorantes-Acosta A.E."/>
            <person name="Eklund D.M."/>
            <person name="Florent S.N."/>
            <person name="Flores-Sandoval E."/>
            <person name="Fujiyama A."/>
            <person name="Fukuzawa H."/>
            <person name="Galik B."/>
            <person name="Grimanelli D."/>
            <person name="Grimwood J."/>
            <person name="Grossniklaus U."/>
            <person name="Hamada T."/>
            <person name="Haseloff J."/>
            <person name="Hetherington A.J."/>
            <person name="Higo A."/>
            <person name="Hirakawa Y."/>
            <person name="Hundley H.N."/>
            <person name="Ikeda Y."/>
            <person name="Inoue K."/>
            <person name="Inoue S.I."/>
            <person name="Ishida S."/>
            <person name="Jia Q."/>
            <person name="Kakita M."/>
            <person name="Kanazawa T."/>
            <person name="Kawai Y."/>
            <person name="Kawashima T."/>
            <person name="Kennedy M."/>
            <person name="Kinose K."/>
            <person name="Kinoshita T."/>
            <person name="Kohara Y."/>
            <person name="Koide E."/>
            <person name="Komatsu K."/>
            <person name="Kopischke S."/>
            <person name="Kubo M."/>
            <person name="Kyozuka J."/>
            <person name="Lagercrantz U."/>
            <person name="Lin S.S."/>
            <person name="Lindquist E."/>
            <person name="Lipzen A.M."/>
            <person name="Lu C.W."/>
            <person name="De Luna E."/>
            <person name="Martienssen R.A."/>
            <person name="Minamino N."/>
            <person name="Mizutani M."/>
            <person name="Mizutani M."/>
            <person name="Mochizuki N."/>
            <person name="Monte I."/>
            <person name="Mosher R."/>
            <person name="Nagasaki H."/>
            <person name="Nakagami H."/>
            <person name="Naramoto S."/>
            <person name="Nishitani K."/>
            <person name="Ohtani M."/>
            <person name="Okamoto T."/>
            <person name="Okumura M."/>
            <person name="Phillips J."/>
            <person name="Pollak B."/>
            <person name="Reinders A."/>
            <person name="Rovekamp M."/>
            <person name="Sano R."/>
            <person name="Sawa S."/>
            <person name="Schmid M.W."/>
            <person name="Shirakawa M."/>
            <person name="Solano R."/>
            <person name="Spunde A."/>
            <person name="Suetsugu N."/>
            <person name="Sugano S."/>
            <person name="Sugiyama A."/>
            <person name="Sun R."/>
            <person name="Suzuki Y."/>
            <person name="Takenaka M."/>
            <person name="Takezawa D."/>
            <person name="Tomogane H."/>
            <person name="Tsuzuki M."/>
            <person name="Ueda T."/>
            <person name="Umeda M."/>
            <person name="Ward J.M."/>
            <person name="Watanabe Y."/>
            <person name="Yazaki K."/>
            <person name="Yokoyama R."/>
            <person name="Yoshitake Y."/>
            <person name="Yotsui I."/>
            <person name="Zachgo S."/>
            <person name="Schmutz J."/>
        </authorList>
    </citation>
    <scope>NUCLEOTIDE SEQUENCE [LARGE SCALE GENOMIC DNA]</scope>
    <source>
        <strain evidence="3">Tak-1</strain>
    </source>
</reference>
<sequence>MTRTDRSTLCTRNGTSSGSWSGRLCSTCNRTSAGNDLRKESDVSSAGLDESAFSSLSDSIVASIPPSSTTSSSPLPSKHQICEILRGSCS</sequence>
<protein>
    <submittedName>
        <fullName evidence="2">Uncharacterized protein</fullName>
    </submittedName>
</protein>
<organism evidence="2 3">
    <name type="scientific">Marchantia polymorpha</name>
    <name type="common">Common liverwort</name>
    <name type="synonym">Marchantia aquatica</name>
    <dbReference type="NCBI Taxonomy" id="3197"/>
    <lineage>
        <taxon>Eukaryota</taxon>
        <taxon>Viridiplantae</taxon>
        <taxon>Streptophyta</taxon>
        <taxon>Embryophyta</taxon>
        <taxon>Marchantiophyta</taxon>
        <taxon>Marchantiopsida</taxon>
        <taxon>Marchantiidae</taxon>
        <taxon>Marchantiales</taxon>
        <taxon>Marchantiaceae</taxon>
        <taxon>Marchantia</taxon>
    </lineage>
</organism>
<gene>
    <name evidence="2" type="ORF">MARPO_0005s0114</name>
</gene>
<feature type="compositionally biased region" description="Polar residues" evidence="1">
    <location>
        <begin position="7"/>
        <end position="21"/>
    </location>
</feature>
<dbReference type="AlphaFoldDB" id="A0A2R6XQT3"/>